<feature type="compositionally biased region" description="Polar residues" evidence="13">
    <location>
        <begin position="191"/>
        <end position="205"/>
    </location>
</feature>
<accession>A0AA39MM33</accession>
<dbReference type="InterPro" id="IPR036621">
    <property type="entry name" value="Anticodon-bd_dom_sf"/>
</dbReference>
<evidence type="ECO:0000256" key="2">
    <source>
        <dbReference type="ARBA" id="ARBA00022527"/>
    </source>
</evidence>
<dbReference type="FunFam" id="3.10.110.10:FF:000050">
    <property type="entry name" value="eIF-2-alpha kinase GCN2"/>
    <property type="match status" value="1"/>
</dbReference>
<feature type="region of interest" description="Disordered" evidence="13">
    <location>
        <begin position="669"/>
        <end position="715"/>
    </location>
</feature>
<feature type="coiled-coil region" evidence="12">
    <location>
        <begin position="131"/>
        <end position="167"/>
    </location>
</feature>
<evidence type="ECO:0000259" key="15">
    <source>
        <dbReference type="PROSITE" id="PS50908"/>
    </source>
</evidence>
<evidence type="ECO:0000256" key="3">
    <source>
        <dbReference type="ARBA" id="ARBA00022679"/>
    </source>
</evidence>
<dbReference type="GO" id="GO:0005634">
    <property type="term" value="C:nucleus"/>
    <property type="evidence" value="ECO:0007669"/>
    <property type="project" value="TreeGrafter"/>
</dbReference>
<feature type="compositionally biased region" description="Polar residues" evidence="13">
    <location>
        <begin position="632"/>
        <end position="642"/>
    </location>
</feature>
<comment type="catalytic activity">
    <reaction evidence="9">
        <text>L-seryl-[protein] + ATP = O-phospho-L-seryl-[protein] + ADP + H(+)</text>
        <dbReference type="Rhea" id="RHEA:17989"/>
        <dbReference type="Rhea" id="RHEA-COMP:9863"/>
        <dbReference type="Rhea" id="RHEA-COMP:11604"/>
        <dbReference type="ChEBI" id="CHEBI:15378"/>
        <dbReference type="ChEBI" id="CHEBI:29999"/>
        <dbReference type="ChEBI" id="CHEBI:30616"/>
        <dbReference type="ChEBI" id="CHEBI:83421"/>
        <dbReference type="ChEBI" id="CHEBI:456216"/>
        <dbReference type="EC" id="2.7.11.1"/>
    </reaction>
</comment>
<dbReference type="PANTHER" id="PTHR11042">
    <property type="entry name" value="EUKARYOTIC TRANSLATION INITIATION FACTOR 2-ALPHA KINASE EIF2-ALPHA KINASE -RELATED"/>
    <property type="match status" value="1"/>
</dbReference>
<evidence type="ECO:0000256" key="9">
    <source>
        <dbReference type="ARBA" id="ARBA00048679"/>
    </source>
</evidence>
<dbReference type="InterPro" id="IPR016135">
    <property type="entry name" value="UBQ-conjugating_enzyme/RWD"/>
</dbReference>
<keyword evidence="2" id="KW-0723">Serine/threonine-protein kinase</keyword>
<dbReference type="Pfam" id="PF12745">
    <property type="entry name" value="HGTP_anticodon2"/>
    <property type="match status" value="1"/>
</dbReference>
<sequence>MESTEELQKNELTALQSIYAEDFQLIPPSKAWKGAASLPEITIRVRHPERANIGFDLNVKFPKTYPTLTYPNFTVQKPRGLDHDQITKLNQTLQNEVRASPRTEMVFQIVTFCQDWLSENVAAPAEVIGSLAVQMKQRAAEEERARQEQAEREAMERKQRMDKLAREFDADVQKQQQLAREQHRTRHRANSEATEVPDSSDTPTETFDEDIEMNTIHFNTVKFFHPRNAYLGTIYGADPVCDDVNATLPLELHVITFGSHYYTTSQGRKKVKQVEEEITRLKSVRHPNVIRVLAVKLKAPHSSGAPQLVILSEQSPALSLKDVLDDCDSLREDRVSDYIAQILSGLNAIHVCDLVHRGISATSIGLVSGNCPSQSKLIKLTKVGYHTRLLDLHRSNAFGYVNPPEERAMPEAWLSKDAKNESLLLYTHQRDIHAVGVVLLQMLLGLDVTERYSDVHTALRSSTMPPALQQHAMNMLVPPKKSHTTCLTLLAGLAETSLHRTRPSLSISMSEPKTPMYAAVSGSPEFDYFRGAMFRQASRWKEDWEELELLEPSDLSSKLANRIDNRVYAVKKVRLRTLRSDTKIFREVNALSRLSHRFIVRYYTTWVETAEPTSTAASDESESESDSYSQSNGTENGMTSVPSRIQSREASGPIIFNMHDLDDLGGTSRGSFPSIHFTGSSESQEDTDSDNETPFGGLFRKAGEENGEGLGSMTPPLTVQRTLYIQMEFVERQTLKERVDEGISESEAWRLFQQIVDALVHMSTLGIIHRDIKLTNIFIDAKGDCKVGDFGLATSSLAAVDPSDVSPRVVAQETDMTLEVGTRLYIAPEVQSRRRRPTNHTKADMYSLGIVFFEMNYSFTTGSERISVIEALRRPEIVFPDSWDSLRLPQREIITWLLQHEPDDRPTALELSQSPLLPSRLEDEYFKGALKMMTKPDSPHHQAVLASLFKQSPRPVRSFLYDHEAELPEHASLNGMVQDHLTAIFRLRGAVDMEPPLLMPITSTEDDKDHAVFIDRHGDIVKLPSSLLVTFARLAARGGITRIKRFHIADVYRPQAVAGHPRPHKAAVFDIITPDLMSGPVAAGAEILAVADNCLDTFPSLAQMYEIHVSHSNIVDAVLSRLPAAHKSAIVEIINQPKSSTSQKRALFLKKGLLRSAADELEVLSDTYEDVEQLLMRLDKLSSPLLEIIRPAIEEIKTVVKTASLAGVSRPIKFYPLMVGNHLKDFKHGILVEVVRRSKRIELLAAGGRYDNLITKFSPPKSTAESIHAIGLQIAIDKITAGRGIIPELLRQVPSQRGEDRLELASYLWRHNISADVMYESAITNVETSVTDTCKREGILFTVNPKPKRDQTTGIKVNAIFGNYNDEDILIPRQELVAHLQEAIAAQKRADSATSGATTFFEGKNLLANKETTTLDLQAVLPAETVKKGLRRNKLIVQDKAHELGTKIHRAFMSNMPIIVVDIPPATLVALTRTNTWITNDEAWKLISPGFNNHIYAQQVRDAVATRKEDGFPFILLYASREERGLLLQLC</sequence>
<dbReference type="SMART" id="SM00220">
    <property type="entry name" value="S_TKc"/>
    <property type="match status" value="1"/>
</dbReference>
<dbReference type="GO" id="GO:0009893">
    <property type="term" value="P:positive regulation of metabolic process"/>
    <property type="evidence" value="ECO:0007669"/>
    <property type="project" value="UniProtKB-ARBA"/>
</dbReference>
<evidence type="ECO:0000313" key="17">
    <source>
        <dbReference type="Proteomes" id="UP001175226"/>
    </source>
</evidence>
<dbReference type="EC" id="2.7.11.1" evidence="1"/>
<dbReference type="Gene3D" id="3.30.200.20">
    <property type="entry name" value="Phosphorylase Kinase, domain 1"/>
    <property type="match status" value="1"/>
</dbReference>
<dbReference type="Gene3D" id="3.30.930.10">
    <property type="entry name" value="Bira Bifunctional Protein, Domain 2"/>
    <property type="match status" value="1"/>
</dbReference>
<feature type="coiled-coil region" evidence="12">
    <location>
        <begin position="1154"/>
        <end position="1181"/>
    </location>
</feature>
<dbReference type="InterPro" id="IPR024435">
    <property type="entry name" value="HisRS-related_dom"/>
</dbReference>
<dbReference type="EMBL" id="JAUEPT010000043">
    <property type="protein sequence ID" value="KAK0438425.1"/>
    <property type="molecule type" value="Genomic_DNA"/>
</dbReference>
<evidence type="ECO:0000256" key="6">
    <source>
        <dbReference type="ARBA" id="ARBA00022840"/>
    </source>
</evidence>
<evidence type="ECO:0000256" key="13">
    <source>
        <dbReference type="SAM" id="MobiDB-lite"/>
    </source>
</evidence>
<dbReference type="GO" id="GO:0005737">
    <property type="term" value="C:cytoplasm"/>
    <property type="evidence" value="ECO:0007669"/>
    <property type="project" value="TreeGrafter"/>
</dbReference>
<dbReference type="Gene3D" id="3.40.50.800">
    <property type="entry name" value="Anticodon-binding domain"/>
    <property type="match status" value="1"/>
</dbReference>
<dbReference type="PROSITE" id="PS00108">
    <property type="entry name" value="PROTEIN_KINASE_ST"/>
    <property type="match status" value="1"/>
</dbReference>
<evidence type="ECO:0000256" key="5">
    <source>
        <dbReference type="ARBA" id="ARBA00022777"/>
    </source>
</evidence>
<feature type="binding site" evidence="11">
    <location>
        <position position="571"/>
    </location>
    <ligand>
        <name>ATP</name>
        <dbReference type="ChEBI" id="CHEBI:30616"/>
    </ligand>
</feature>
<evidence type="ECO:0000256" key="1">
    <source>
        <dbReference type="ARBA" id="ARBA00012513"/>
    </source>
</evidence>
<keyword evidence="5 16" id="KW-0418">Kinase</keyword>
<dbReference type="Pfam" id="PF13393">
    <property type="entry name" value="tRNA-synt_His"/>
    <property type="match status" value="1"/>
</dbReference>
<dbReference type="GO" id="GO:0005524">
    <property type="term" value="F:ATP binding"/>
    <property type="evidence" value="ECO:0007669"/>
    <property type="project" value="UniProtKB-KW"/>
</dbReference>
<dbReference type="GO" id="GO:0000077">
    <property type="term" value="P:DNA damage checkpoint signaling"/>
    <property type="evidence" value="ECO:0007669"/>
    <property type="project" value="InterPro"/>
</dbReference>
<feature type="region of interest" description="Disordered" evidence="13">
    <location>
        <begin position="172"/>
        <end position="206"/>
    </location>
</feature>
<keyword evidence="12" id="KW-0175">Coiled coil</keyword>
<dbReference type="GO" id="GO:0004694">
    <property type="term" value="F:eukaryotic translation initiation factor 2alpha kinase activity"/>
    <property type="evidence" value="ECO:0007669"/>
    <property type="project" value="InterPro"/>
</dbReference>
<dbReference type="PROSITE" id="PS50908">
    <property type="entry name" value="RWD"/>
    <property type="match status" value="1"/>
</dbReference>
<evidence type="ECO:0000256" key="8">
    <source>
        <dbReference type="ARBA" id="ARBA00047899"/>
    </source>
</evidence>
<dbReference type="Proteomes" id="UP001175226">
    <property type="component" value="Unassembled WGS sequence"/>
</dbReference>
<dbReference type="Pfam" id="PF05773">
    <property type="entry name" value="RWD"/>
    <property type="match status" value="1"/>
</dbReference>
<dbReference type="InterPro" id="IPR006575">
    <property type="entry name" value="RWD_dom"/>
</dbReference>
<dbReference type="CDD" id="cd23823">
    <property type="entry name" value="RWD_GCN2"/>
    <property type="match status" value="1"/>
</dbReference>
<comment type="similarity">
    <text evidence="7">Belongs to the protein kinase superfamily. Ser/Thr protein kinase family. GCN2 subfamily.</text>
</comment>
<dbReference type="SUPFAM" id="SSF56112">
    <property type="entry name" value="Protein kinase-like (PK-like)"/>
    <property type="match status" value="2"/>
</dbReference>
<comment type="catalytic activity">
    <reaction evidence="8">
        <text>L-threonyl-[protein] + ATP = O-phospho-L-threonyl-[protein] + ADP + H(+)</text>
        <dbReference type="Rhea" id="RHEA:46608"/>
        <dbReference type="Rhea" id="RHEA-COMP:11060"/>
        <dbReference type="Rhea" id="RHEA-COMP:11605"/>
        <dbReference type="ChEBI" id="CHEBI:15378"/>
        <dbReference type="ChEBI" id="CHEBI:30013"/>
        <dbReference type="ChEBI" id="CHEBI:30616"/>
        <dbReference type="ChEBI" id="CHEBI:61977"/>
        <dbReference type="ChEBI" id="CHEBI:456216"/>
        <dbReference type="EC" id="2.7.11.1"/>
    </reaction>
</comment>
<feature type="domain" description="Protein kinase" evidence="14">
    <location>
        <begin position="207"/>
        <end position="517"/>
    </location>
</feature>
<dbReference type="PANTHER" id="PTHR11042:SF136">
    <property type="entry name" value="EIF-2-ALPHA KINASE GCN2"/>
    <property type="match status" value="1"/>
</dbReference>
<evidence type="ECO:0000256" key="10">
    <source>
        <dbReference type="PIRSR" id="PIRSR000660-1"/>
    </source>
</evidence>
<organism evidence="16 17">
    <name type="scientific">Armillaria borealis</name>
    <dbReference type="NCBI Taxonomy" id="47425"/>
    <lineage>
        <taxon>Eukaryota</taxon>
        <taxon>Fungi</taxon>
        <taxon>Dikarya</taxon>
        <taxon>Basidiomycota</taxon>
        <taxon>Agaricomycotina</taxon>
        <taxon>Agaricomycetes</taxon>
        <taxon>Agaricomycetidae</taxon>
        <taxon>Agaricales</taxon>
        <taxon>Marasmiineae</taxon>
        <taxon>Physalacriaceae</taxon>
        <taxon>Armillaria</taxon>
    </lineage>
</organism>
<comment type="caution">
    <text evidence="16">The sequence shown here is derived from an EMBL/GenBank/DDBJ whole genome shotgun (WGS) entry which is preliminary data.</text>
</comment>
<keyword evidence="17" id="KW-1185">Reference proteome</keyword>
<name>A0AA39MM33_9AGAR</name>
<evidence type="ECO:0000313" key="16">
    <source>
        <dbReference type="EMBL" id="KAK0438425.1"/>
    </source>
</evidence>
<evidence type="ECO:0000256" key="12">
    <source>
        <dbReference type="SAM" id="Coils"/>
    </source>
</evidence>
<dbReference type="InterPro" id="IPR045864">
    <property type="entry name" value="aa-tRNA-synth_II/BPL/LPL"/>
</dbReference>
<keyword evidence="6 11" id="KW-0067">ATP-binding</keyword>
<dbReference type="SMART" id="SM00591">
    <property type="entry name" value="RWD"/>
    <property type="match status" value="1"/>
</dbReference>
<dbReference type="InterPro" id="IPR050339">
    <property type="entry name" value="CC_SR_Kinase"/>
</dbReference>
<feature type="domain" description="Protein kinase" evidence="14">
    <location>
        <begin position="544"/>
        <end position="917"/>
    </location>
</feature>
<dbReference type="InterPro" id="IPR011009">
    <property type="entry name" value="Kinase-like_dom_sf"/>
</dbReference>
<protein>
    <recommendedName>
        <fullName evidence="1">non-specific serine/threonine protein kinase</fullName>
        <ecNumber evidence="1">2.7.11.1</ecNumber>
    </recommendedName>
</protein>
<dbReference type="PIRSF" id="PIRSF000660">
    <property type="entry name" value="Ser/Thr_PK_GCN2"/>
    <property type="match status" value="1"/>
</dbReference>
<feature type="domain" description="RWD" evidence="15">
    <location>
        <begin position="10"/>
        <end position="120"/>
    </location>
</feature>
<gene>
    <name evidence="16" type="ORF">EV421DRAFT_1906673</name>
</gene>
<dbReference type="InterPro" id="IPR016255">
    <property type="entry name" value="Gcn2"/>
</dbReference>
<feature type="region of interest" description="Disordered" evidence="13">
    <location>
        <begin position="611"/>
        <end position="642"/>
    </location>
</feature>
<dbReference type="Pfam" id="PF00069">
    <property type="entry name" value="Pkinase"/>
    <property type="match status" value="2"/>
</dbReference>
<dbReference type="SUPFAM" id="SSF55681">
    <property type="entry name" value="Class II aaRS and biotin synthetases"/>
    <property type="match status" value="1"/>
</dbReference>
<dbReference type="Gene3D" id="3.10.110.10">
    <property type="entry name" value="Ubiquitin Conjugating Enzyme"/>
    <property type="match status" value="1"/>
</dbReference>
<evidence type="ECO:0000256" key="4">
    <source>
        <dbReference type="ARBA" id="ARBA00022741"/>
    </source>
</evidence>
<dbReference type="InterPro" id="IPR000719">
    <property type="entry name" value="Prot_kinase_dom"/>
</dbReference>
<dbReference type="Gene3D" id="1.10.510.10">
    <property type="entry name" value="Transferase(Phosphotransferase) domain 1"/>
    <property type="match status" value="2"/>
</dbReference>
<keyword evidence="4 11" id="KW-0547">Nucleotide-binding</keyword>
<dbReference type="PROSITE" id="PS50011">
    <property type="entry name" value="PROTEIN_KINASE_DOM"/>
    <property type="match status" value="2"/>
</dbReference>
<proteinExistence type="inferred from homology"/>
<dbReference type="InterPro" id="IPR008271">
    <property type="entry name" value="Ser/Thr_kinase_AS"/>
</dbReference>
<evidence type="ECO:0000256" key="11">
    <source>
        <dbReference type="PIRSR" id="PIRSR000660-2"/>
    </source>
</evidence>
<feature type="active site" description="Proton acceptor" evidence="10">
    <location>
        <position position="771"/>
    </location>
</feature>
<evidence type="ECO:0000256" key="7">
    <source>
        <dbReference type="ARBA" id="ARBA00037982"/>
    </source>
</evidence>
<evidence type="ECO:0000259" key="14">
    <source>
        <dbReference type="PROSITE" id="PS50011"/>
    </source>
</evidence>
<dbReference type="SUPFAM" id="SSF54495">
    <property type="entry name" value="UBC-like"/>
    <property type="match status" value="1"/>
</dbReference>
<dbReference type="InterPro" id="IPR041715">
    <property type="entry name" value="HisRS-like_core"/>
</dbReference>
<reference evidence="16" key="1">
    <citation type="submission" date="2023-06" db="EMBL/GenBank/DDBJ databases">
        <authorList>
            <consortium name="Lawrence Berkeley National Laboratory"/>
            <person name="Ahrendt S."/>
            <person name="Sahu N."/>
            <person name="Indic B."/>
            <person name="Wong-Bajracharya J."/>
            <person name="Merenyi Z."/>
            <person name="Ke H.-M."/>
            <person name="Monk M."/>
            <person name="Kocsube S."/>
            <person name="Drula E."/>
            <person name="Lipzen A."/>
            <person name="Balint B."/>
            <person name="Henrissat B."/>
            <person name="Andreopoulos B."/>
            <person name="Martin F.M."/>
            <person name="Harder C.B."/>
            <person name="Rigling D."/>
            <person name="Ford K.L."/>
            <person name="Foster G.D."/>
            <person name="Pangilinan J."/>
            <person name="Papanicolaou A."/>
            <person name="Barry K."/>
            <person name="LaButti K."/>
            <person name="Viragh M."/>
            <person name="Koriabine M."/>
            <person name="Yan M."/>
            <person name="Riley R."/>
            <person name="Champramary S."/>
            <person name="Plett K.L."/>
            <person name="Tsai I.J."/>
            <person name="Slot J."/>
            <person name="Sipos G."/>
            <person name="Plett J."/>
            <person name="Nagy L.G."/>
            <person name="Grigoriev I.V."/>
        </authorList>
    </citation>
    <scope>NUCLEOTIDE SEQUENCE</scope>
    <source>
        <strain evidence="16">FPL87.14</strain>
    </source>
</reference>
<keyword evidence="3" id="KW-0808">Transferase</keyword>